<dbReference type="InterPro" id="IPR000719">
    <property type="entry name" value="Prot_kinase_dom"/>
</dbReference>
<evidence type="ECO:0000256" key="12">
    <source>
        <dbReference type="ARBA" id="ARBA00048329"/>
    </source>
</evidence>
<dbReference type="GO" id="GO:0004709">
    <property type="term" value="F:MAP kinase kinase kinase activity"/>
    <property type="evidence" value="ECO:0007669"/>
    <property type="project" value="UniProtKB-EC"/>
</dbReference>
<dbReference type="PANTHER" id="PTHR48011">
    <property type="entry name" value="CCR4-NOT TRANSCRIPTIONAL COMPLEX SUBUNIT CAF120-RELATED"/>
    <property type="match status" value="1"/>
</dbReference>
<dbReference type="EMBL" id="JXTC01000349">
    <property type="protein sequence ID" value="PON62209.1"/>
    <property type="molecule type" value="Genomic_DNA"/>
</dbReference>
<comment type="catalytic activity">
    <reaction evidence="12">
        <text>L-seryl-[protein] + ATP = O-phospho-L-seryl-[protein] + ADP + H(+)</text>
        <dbReference type="Rhea" id="RHEA:17989"/>
        <dbReference type="Rhea" id="RHEA-COMP:9863"/>
        <dbReference type="Rhea" id="RHEA-COMP:11604"/>
        <dbReference type="ChEBI" id="CHEBI:15378"/>
        <dbReference type="ChEBI" id="CHEBI:29999"/>
        <dbReference type="ChEBI" id="CHEBI:30616"/>
        <dbReference type="ChEBI" id="CHEBI:83421"/>
        <dbReference type="ChEBI" id="CHEBI:456216"/>
        <dbReference type="EC" id="2.7.11.25"/>
    </reaction>
</comment>
<dbReference type="PROSITE" id="PS50011">
    <property type="entry name" value="PROTEIN_KINASE_DOM"/>
    <property type="match status" value="1"/>
</dbReference>
<dbReference type="InterPro" id="IPR052751">
    <property type="entry name" value="Plant_MAPKKK"/>
</dbReference>
<organism evidence="16 17">
    <name type="scientific">Trema orientale</name>
    <name type="common">Charcoal tree</name>
    <name type="synonym">Celtis orientalis</name>
    <dbReference type="NCBI Taxonomy" id="63057"/>
    <lineage>
        <taxon>Eukaryota</taxon>
        <taxon>Viridiplantae</taxon>
        <taxon>Streptophyta</taxon>
        <taxon>Embryophyta</taxon>
        <taxon>Tracheophyta</taxon>
        <taxon>Spermatophyta</taxon>
        <taxon>Magnoliopsida</taxon>
        <taxon>eudicotyledons</taxon>
        <taxon>Gunneridae</taxon>
        <taxon>Pentapetalae</taxon>
        <taxon>rosids</taxon>
        <taxon>fabids</taxon>
        <taxon>Rosales</taxon>
        <taxon>Cannabaceae</taxon>
        <taxon>Trema</taxon>
    </lineage>
</organism>
<dbReference type="InterPro" id="IPR011009">
    <property type="entry name" value="Kinase-like_dom_sf"/>
</dbReference>
<evidence type="ECO:0000256" key="11">
    <source>
        <dbReference type="ARBA" id="ARBA00047559"/>
    </source>
</evidence>
<evidence type="ECO:0000256" key="10">
    <source>
        <dbReference type="ARBA" id="ARBA00023242"/>
    </source>
</evidence>
<dbReference type="Gene3D" id="1.10.510.10">
    <property type="entry name" value="Transferase(Phosphotransferase) domain 1"/>
    <property type="match status" value="1"/>
</dbReference>
<protein>
    <recommendedName>
        <fullName evidence="2">mitogen-activated protein kinase kinase kinase</fullName>
        <ecNumber evidence="2">2.7.11.25</ecNumber>
    </recommendedName>
</protein>
<dbReference type="GO" id="GO:0005524">
    <property type="term" value="F:ATP binding"/>
    <property type="evidence" value="ECO:0007669"/>
    <property type="project" value="UniProtKB-UniRule"/>
</dbReference>
<keyword evidence="4" id="KW-0597">Phosphoprotein</keyword>
<evidence type="ECO:0000313" key="16">
    <source>
        <dbReference type="EMBL" id="PON62209.1"/>
    </source>
</evidence>
<keyword evidence="7 13" id="KW-0547">Nucleotide-binding</keyword>
<comment type="caution">
    <text evidence="16">The sequence shown here is derived from an EMBL/GenBank/DDBJ whole genome shotgun (WGS) entry which is preliminary data.</text>
</comment>
<keyword evidence="3 14" id="KW-0723">Serine/threonine-protein kinase</keyword>
<feature type="domain" description="Protein kinase" evidence="15">
    <location>
        <begin position="3"/>
        <end position="252"/>
    </location>
</feature>
<evidence type="ECO:0000256" key="9">
    <source>
        <dbReference type="ARBA" id="ARBA00022840"/>
    </source>
</evidence>
<proteinExistence type="inferred from homology"/>
<dbReference type="OrthoDB" id="275301at2759"/>
<dbReference type="Proteomes" id="UP000237000">
    <property type="component" value="Unassembled WGS sequence"/>
</dbReference>
<sequence length="416" mass="45368">MDWSRGQTIGRGSSATVSIATSGRSGHVFAVKSAELSQSKALQHEQSIISSLASAHVVSYIGQAITRENDKSMYNLLIEYMPGGTLNDIVSRHGGRLDESLIGYYTREIVRGLEYLHSLGIVHCDIKGRNILVGEKGPKIADFGCARPGNSAKPIAGTPMFMAPEVARGEHQGFSSDIWSLGCTIIEMATGCSPWPNAGDPIAILYRIAYSGELPEFPSFLSSEAKDFLAKCLRINPDERWTASQLLKHPFLGQSKQTNESNTLNSGSPTSILDQGIWKSLDESESLSNLISLSSGGDSPADRIRRLSSSLFSGAPRWDLEESWITIRSNGQNSGINSDYGEDDEADMVGGSGRAWGSFSCTSLSLETNFSDKNRAHILDQIPQCREKSVVYLNSLILEKDRDTLLIPFSSIFLQF</sequence>
<dbReference type="InterPro" id="IPR008271">
    <property type="entry name" value="Ser/Thr_kinase_AS"/>
</dbReference>
<dbReference type="PROSITE" id="PS00107">
    <property type="entry name" value="PROTEIN_KINASE_ATP"/>
    <property type="match status" value="1"/>
</dbReference>
<dbReference type="Pfam" id="PF00069">
    <property type="entry name" value="Pkinase"/>
    <property type="match status" value="1"/>
</dbReference>
<comment type="subcellular location">
    <subcellularLocation>
        <location evidence="1">Nucleus</location>
    </subcellularLocation>
</comment>
<evidence type="ECO:0000256" key="14">
    <source>
        <dbReference type="RuleBase" id="RU000304"/>
    </source>
</evidence>
<dbReference type="InParanoid" id="A0A2P5CMD0"/>
<dbReference type="GO" id="GO:0005634">
    <property type="term" value="C:nucleus"/>
    <property type="evidence" value="ECO:0007669"/>
    <property type="project" value="UniProtKB-SubCell"/>
</dbReference>
<keyword evidence="10" id="KW-0539">Nucleus</keyword>
<dbReference type="FunFam" id="1.10.510.10:FF:000852">
    <property type="entry name" value="Mitogen-activated protein kinase kinase kinase 17"/>
    <property type="match status" value="1"/>
</dbReference>
<reference evidence="17" key="1">
    <citation type="submission" date="2016-06" db="EMBL/GenBank/DDBJ databases">
        <title>Parallel loss of symbiosis genes in relatives of nitrogen-fixing non-legume Parasponia.</title>
        <authorList>
            <person name="Van Velzen R."/>
            <person name="Holmer R."/>
            <person name="Bu F."/>
            <person name="Rutten L."/>
            <person name="Van Zeijl A."/>
            <person name="Liu W."/>
            <person name="Santuari L."/>
            <person name="Cao Q."/>
            <person name="Sharma T."/>
            <person name="Shen D."/>
            <person name="Roswanjaya Y."/>
            <person name="Wardhani T."/>
            <person name="Kalhor M.S."/>
            <person name="Jansen J."/>
            <person name="Van den Hoogen J."/>
            <person name="Gungor B."/>
            <person name="Hartog M."/>
            <person name="Hontelez J."/>
            <person name="Verver J."/>
            <person name="Yang W.-C."/>
            <person name="Schijlen E."/>
            <person name="Repin R."/>
            <person name="Schilthuizen M."/>
            <person name="Schranz E."/>
            <person name="Heidstra R."/>
            <person name="Miyata K."/>
            <person name="Fedorova E."/>
            <person name="Kohlen W."/>
            <person name="Bisseling T."/>
            <person name="Smit S."/>
            <person name="Geurts R."/>
        </authorList>
    </citation>
    <scope>NUCLEOTIDE SEQUENCE [LARGE SCALE GENOMIC DNA]</scope>
    <source>
        <strain evidence="17">cv. RG33-2</strain>
    </source>
</reference>
<keyword evidence="5" id="KW-0808">Transferase</keyword>
<dbReference type="SMART" id="SM00220">
    <property type="entry name" value="S_TKc"/>
    <property type="match status" value="1"/>
</dbReference>
<evidence type="ECO:0000313" key="17">
    <source>
        <dbReference type="Proteomes" id="UP000237000"/>
    </source>
</evidence>
<dbReference type="GO" id="GO:0006970">
    <property type="term" value="P:response to osmotic stress"/>
    <property type="evidence" value="ECO:0007669"/>
    <property type="project" value="UniProtKB-ARBA"/>
</dbReference>
<feature type="binding site" evidence="13">
    <location>
        <position position="32"/>
    </location>
    <ligand>
        <name>ATP</name>
        <dbReference type="ChEBI" id="CHEBI:30616"/>
    </ligand>
</feature>
<evidence type="ECO:0000256" key="2">
    <source>
        <dbReference type="ARBA" id="ARBA00012406"/>
    </source>
</evidence>
<accession>A0A2P5CMD0</accession>
<comment type="catalytic activity">
    <reaction evidence="11">
        <text>L-threonyl-[protein] + ATP = O-phospho-L-threonyl-[protein] + ADP + H(+)</text>
        <dbReference type="Rhea" id="RHEA:46608"/>
        <dbReference type="Rhea" id="RHEA-COMP:11060"/>
        <dbReference type="Rhea" id="RHEA-COMP:11605"/>
        <dbReference type="ChEBI" id="CHEBI:15378"/>
        <dbReference type="ChEBI" id="CHEBI:30013"/>
        <dbReference type="ChEBI" id="CHEBI:30616"/>
        <dbReference type="ChEBI" id="CHEBI:61977"/>
        <dbReference type="ChEBI" id="CHEBI:456216"/>
        <dbReference type="EC" id="2.7.11.25"/>
    </reaction>
</comment>
<evidence type="ECO:0000256" key="5">
    <source>
        <dbReference type="ARBA" id="ARBA00022679"/>
    </source>
</evidence>
<dbReference type="PROSITE" id="PS00108">
    <property type="entry name" value="PROTEIN_KINASE_ST"/>
    <property type="match status" value="1"/>
</dbReference>
<dbReference type="AlphaFoldDB" id="A0A2P5CMD0"/>
<evidence type="ECO:0000256" key="6">
    <source>
        <dbReference type="ARBA" id="ARBA00022682"/>
    </source>
</evidence>
<evidence type="ECO:0000256" key="8">
    <source>
        <dbReference type="ARBA" id="ARBA00022777"/>
    </source>
</evidence>
<dbReference type="InterPro" id="IPR017441">
    <property type="entry name" value="Protein_kinase_ATP_BS"/>
</dbReference>
<dbReference type="CDD" id="cd06606">
    <property type="entry name" value="STKc_MAPKKK"/>
    <property type="match status" value="1"/>
</dbReference>
<evidence type="ECO:0000256" key="3">
    <source>
        <dbReference type="ARBA" id="ARBA00022527"/>
    </source>
</evidence>
<keyword evidence="6" id="KW-0938">Abscisic acid signaling pathway</keyword>
<keyword evidence="8 16" id="KW-0418">Kinase</keyword>
<dbReference type="GO" id="GO:0009738">
    <property type="term" value="P:abscisic acid-activated signaling pathway"/>
    <property type="evidence" value="ECO:0007669"/>
    <property type="project" value="UniProtKB-KW"/>
</dbReference>
<gene>
    <name evidence="16" type="ORF">TorRG33x02_279830</name>
</gene>
<evidence type="ECO:0000256" key="13">
    <source>
        <dbReference type="PROSITE-ProRule" id="PRU10141"/>
    </source>
</evidence>
<dbReference type="SUPFAM" id="SSF56112">
    <property type="entry name" value="Protein kinase-like (PK-like)"/>
    <property type="match status" value="1"/>
</dbReference>
<evidence type="ECO:0000256" key="4">
    <source>
        <dbReference type="ARBA" id="ARBA00022553"/>
    </source>
</evidence>
<evidence type="ECO:0000256" key="7">
    <source>
        <dbReference type="ARBA" id="ARBA00022741"/>
    </source>
</evidence>
<dbReference type="EC" id="2.7.11.25" evidence="2"/>
<dbReference type="PANTHER" id="PTHR48011:SF4">
    <property type="entry name" value="MITOGEN-ACTIVATED PROTEIN KINASE KINASE KINASE 19"/>
    <property type="match status" value="1"/>
</dbReference>
<evidence type="ECO:0000259" key="15">
    <source>
        <dbReference type="PROSITE" id="PS50011"/>
    </source>
</evidence>
<keyword evidence="17" id="KW-1185">Reference proteome</keyword>
<dbReference type="STRING" id="63057.A0A2P5CMD0"/>
<comment type="similarity">
    <text evidence="14">Belongs to the protein kinase superfamily.</text>
</comment>
<dbReference type="GO" id="GO:0019901">
    <property type="term" value="F:protein kinase binding"/>
    <property type="evidence" value="ECO:0007669"/>
    <property type="project" value="UniProtKB-ARBA"/>
</dbReference>
<evidence type="ECO:0000256" key="1">
    <source>
        <dbReference type="ARBA" id="ARBA00004123"/>
    </source>
</evidence>
<keyword evidence="9 13" id="KW-0067">ATP-binding</keyword>
<name>A0A2P5CMD0_TREOI</name>